<keyword evidence="7 18" id="KW-0808">Transferase</keyword>
<evidence type="ECO:0000256" key="9">
    <source>
        <dbReference type="ARBA" id="ARBA00022741"/>
    </source>
</evidence>
<evidence type="ECO:0000256" key="10">
    <source>
        <dbReference type="ARBA" id="ARBA00022777"/>
    </source>
</evidence>
<comment type="catalytic activity">
    <reaction evidence="1">
        <text>ATP + protein L-histidine = ADP + protein N-phospho-L-histidine.</text>
        <dbReference type="EC" id="2.7.13.3"/>
    </reaction>
</comment>
<keyword evidence="12 15" id="KW-1133">Transmembrane helix</keyword>
<dbReference type="SMART" id="SM00387">
    <property type="entry name" value="HATPase_c"/>
    <property type="match status" value="1"/>
</dbReference>
<evidence type="ECO:0000313" key="19">
    <source>
        <dbReference type="Proteomes" id="UP000567293"/>
    </source>
</evidence>
<reference evidence="18" key="1">
    <citation type="submission" date="2020-06" db="EMBL/GenBank/DDBJ databases">
        <title>Legume-microbial interactions unlock mineral nutrients during tropical forest succession.</title>
        <authorList>
            <person name="Epihov D.Z."/>
        </authorList>
    </citation>
    <scope>NUCLEOTIDE SEQUENCE [LARGE SCALE GENOMIC DNA]</scope>
    <source>
        <strain evidence="18">Pan2503</strain>
    </source>
</reference>
<dbReference type="GO" id="GO:0005886">
    <property type="term" value="C:plasma membrane"/>
    <property type="evidence" value="ECO:0007669"/>
    <property type="project" value="UniProtKB-SubCell"/>
</dbReference>
<dbReference type="SUPFAM" id="SSF158472">
    <property type="entry name" value="HAMP domain-like"/>
    <property type="match status" value="1"/>
</dbReference>
<proteinExistence type="predicted"/>
<evidence type="ECO:0000256" key="4">
    <source>
        <dbReference type="ARBA" id="ARBA00022475"/>
    </source>
</evidence>
<dbReference type="GO" id="GO:0005524">
    <property type="term" value="F:ATP binding"/>
    <property type="evidence" value="ECO:0007669"/>
    <property type="project" value="UniProtKB-KW"/>
</dbReference>
<evidence type="ECO:0000256" key="5">
    <source>
        <dbReference type="ARBA" id="ARBA00022519"/>
    </source>
</evidence>
<dbReference type="InterPro" id="IPR036097">
    <property type="entry name" value="HisK_dim/P_sf"/>
</dbReference>
<evidence type="ECO:0000256" key="13">
    <source>
        <dbReference type="ARBA" id="ARBA00023012"/>
    </source>
</evidence>
<name>A0A7V8NSB2_9BACT</name>
<keyword evidence="19" id="KW-1185">Reference proteome</keyword>
<keyword evidence="13" id="KW-0902">Two-component regulatory system</keyword>
<evidence type="ECO:0000256" key="12">
    <source>
        <dbReference type="ARBA" id="ARBA00022989"/>
    </source>
</evidence>
<evidence type="ECO:0000256" key="7">
    <source>
        <dbReference type="ARBA" id="ARBA00022679"/>
    </source>
</evidence>
<dbReference type="Proteomes" id="UP000567293">
    <property type="component" value="Unassembled WGS sequence"/>
</dbReference>
<dbReference type="InterPro" id="IPR005467">
    <property type="entry name" value="His_kinase_dom"/>
</dbReference>
<keyword evidence="14 15" id="KW-0472">Membrane</keyword>
<gene>
    <name evidence="18" type="ORF">HRJ53_15715</name>
</gene>
<keyword evidence="11" id="KW-0067">ATP-binding</keyword>
<dbReference type="CDD" id="cd00082">
    <property type="entry name" value="HisKA"/>
    <property type="match status" value="1"/>
</dbReference>
<dbReference type="InterPro" id="IPR003660">
    <property type="entry name" value="HAMP_dom"/>
</dbReference>
<dbReference type="SMART" id="SM00388">
    <property type="entry name" value="HisKA"/>
    <property type="match status" value="1"/>
</dbReference>
<feature type="domain" description="Histidine kinase" evidence="16">
    <location>
        <begin position="263"/>
        <end position="483"/>
    </location>
</feature>
<dbReference type="PROSITE" id="PS50109">
    <property type="entry name" value="HIS_KIN"/>
    <property type="match status" value="1"/>
</dbReference>
<dbReference type="FunFam" id="3.30.565.10:FF:000006">
    <property type="entry name" value="Sensor histidine kinase WalK"/>
    <property type="match status" value="1"/>
</dbReference>
<evidence type="ECO:0000256" key="1">
    <source>
        <dbReference type="ARBA" id="ARBA00000085"/>
    </source>
</evidence>
<protein>
    <recommendedName>
        <fullName evidence="3">histidine kinase</fullName>
        <ecNumber evidence="3">2.7.13.3</ecNumber>
    </recommendedName>
</protein>
<evidence type="ECO:0000313" key="18">
    <source>
        <dbReference type="EMBL" id="MBA0086427.1"/>
    </source>
</evidence>
<evidence type="ECO:0000256" key="11">
    <source>
        <dbReference type="ARBA" id="ARBA00022840"/>
    </source>
</evidence>
<dbReference type="InterPro" id="IPR036890">
    <property type="entry name" value="HATPase_C_sf"/>
</dbReference>
<dbReference type="CDD" id="cd06225">
    <property type="entry name" value="HAMP"/>
    <property type="match status" value="1"/>
</dbReference>
<keyword evidence="5" id="KW-0997">Cell inner membrane</keyword>
<dbReference type="PANTHER" id="PTHR45436">
    <property type="entry name" value="SENSOR HISTIDINE KINASE YKOH"/>
    <property type="match status" value="1"/>
</dbReference>
<feature type="domain" description="HAMP" evidence="17">
    <location>
        <begin position="202"/>
        <end position="255"/>
    </location>
</feature>
<dbReference type="InterPro" id="IPR050428">
    <property type="entry name" value="TCS_sensor_his_kinase"/>
</dbReference>
<evidence type="ECO:0000256" key="15">
    <source>
        <dbReference type="SAM" id="Phobius"/>
    </source>
</evidence>
<dbReference type="PRINTS" id="PR00344">
    <property type="entry name" value="BCTRLSENSOR"/>
</dbReference>
<dbReference type="EC" id="2.7.13.3" evidence="3"/>
<evidence type="ECO:0000256" key="8">
    <source>
        <dbReference type="ARBA" id="ARBA00022692"/>
    </source>
</evidence>
<keyword evidence="8 15" id="KW-0812">Transmembrane</keyword>
<feature type="transmembrane region" description="Helical" evidence="15">
    <location>
        <begin position="12"/>
        <end position="32"/>
    </location>
</feature>
<dbReference type="EMBL" id="JACDQQ010001509">
    <property type="protein sequence ID" value="MBA0086427.1"/>
    <property type="molecule type" value="Genomic_DNA"/>
</dbReference>
<comment type="caution">
    <text evidence="18">The sequence shown here is derived from an EMBL/GenBank/DDBJ whole genome shotgun (WGS) entry which is preliminary data.</text>
</comment>
<dbReference type="NCBIfam" id="TIGR01386">
    <property type="entry name" value="cztS_silS_copS"/>
    <property type="match status" value="1"/>
</dbReference>
<accession>A0A7V8NSB2</accession>
<dbReference type="InterPro" id="IPR006290">
    <property type="entry name" value="CztS_silS_copS"/>
</dbReference>
<organism evidence="18 19">
    <name type="scientific">Candidatus Acidiferrum panamense</name>
    <dbReference type="NCBI Taxonomy" id="2741543"/>
    <lineage>
        <taxon>Bacteria</taxon>
        <taxon>Pseudomonadati</taxon>
        <taxon>Acidobacteriota</taxon>
        <taxon>Terriglobia</taxon>
        <taxon>Candidatus Acidiferrales</taxon>
        <taxon>Candidatus Acidiferrum</taxon>
    </lineage>
</organism>
<evidence type="ECO:0000256" key="6">
    <source>
        <dbReference type="ARBA" id="ARBA00022553"/>
    </source>
</evidence>
<sequence>MLDSIRTRLTLWYTGVLALVLVVLFVITYLVFLGSVQRRMDNDLSELSKAFLATVRAELEDQSAPDPFTVAVEAAIAEHHFRDHVYAILDANGKLIARSTEDVPTSSKKRPDSPTLLESASFEQFVSSASSAEQFFGMVQGGRSGYRAFARRFTAQGNPYTLVILRSLHPRSEMLEEVTETFAWVIPIAILLASGGGYFLARKSLAPVVAMSSQAGRIGAANLHERLAVQNEKDELGQLARSFNRLLDRLAESFDRQCRFMADASHELRTPVAILRGESEVALSQQARSAEEYRESLDVLHHEAARLTRIVEDLFTLTRADAGQYSLQPRDLYLDELIAECVHSARTLAQAKKISLTFDGAPESPIHADESLLRRMLLNLLDNAIKYTPDGGRITVGCRRSGQEYAVSIADTGIGIPAELQPRIFERFFRADKARSRSESDGGGAGLGLAISRWIAEAHRGRLELTRSDSTGSTFTAYLPLDSGRSSSAG</sequence>
<dbReference type="Pfam" id="PF00512">
    <property type="entry name" value="HisKA"/>
    <property type="match status" value="1"/>
</dbReference>
<keyword evidence="6" id="KW-0597">Phosphoprotein</keyword>
<dbReference type="Pfam" id="PF00672">
    <property type="entry name" value="HAMP"/>
    <property type="match status" value="1"/>
</dbReference>
<dbReference type="Gene3D" id="1.10.287.130">
    <property type="match status" value="1"/>
</dbReference>
<evidence type="ECO:0000259" key="16">
    <source>
        <dbReference type="PROSITE" id="PS50109"/>
    </source>
</evidence>
<dbReference type="SUPFAM" id="SSF47384">
    <property type="entry name" value="Homodimeric domain of signal transducing histidine kinase"/>
    <property type="match status" value="1"/>
</dbReference>
<dbReference type="CDD" id="cd00075">
    <property type="entry name" value="HATPase"/>
    <property type="match status" value="1"/>
</dbReference>
<evidence type="ECO:0000256" key="2">
    <source>
        <dbReference type="ARBA" id="ARBA00004533"/>
    </source>
</evidence>
<dbReference type="Gene3D" id="3.30.565.10">
    <property type="entry name" value="Histidine kinase-like ATPase, C-terminal domain"/>
    <property type="match status" value="1"/>
</dbReference>
<dbReference type="SMART" id="SM00304">
    <property type="entry name" value="HAMP"/>
    <property type="match status" value="1"/>
</dbReference>
<dbReference type="AlphaFoldDB" id="A0A7V8NSB2"/>
<dbReference type="InterPro" id="IPR003594">
    <property type="entry name" value="HATPase_dom"/>
</dbReference>
<feature type="transmembrane region" description="Helical" evidence="15">
    <location>
        <begin position="181"/>
        <end position="201"/>
    </location>
</feature>
<dbReference type="FunFam" id="1.10.287.130:FF:000001">
    <property type="entry name" value="Two-component sensor histidine kinase"/>
    <property type="match status" value="1"/>
</dbReference>
<dbReference type="InterPro" id="IPR004358">
    <property type="entry name" value="Sig_transdc_His_kin-like_C"/>
</dbReference>
<dbReference type="GO" id="GO:0000155">
    <property type="term" value="F:phosphorelay sensor kinase activity"/>
    <property type="evidence" value="ECO:0007669"/>
    <property type="project" value="InterPro"/>
</dbReference>
<dbReference type="PANTHER" id="PTHR45436:SF5">
    <property type="entry name" value="SENSOR HISTIDINE KINASE TRCS"/>
    <property type="match status" value="1"/>
</dbReference>
<keyword evidence="10 18" id="KW-0418">Kinase</keyword>
<dbReference type="Pfam" id="PF02518">
    <property type="entry name" value="HATPase_c"/>
    <property type="match status" value="1"/>
</dbReference>
<dbReference type="PROSITE" id="PS50885">
    <property type="entry name" value="HAMP"/>
    <property type="match status" value="1"/>
</dbReference>
<keyword evidence="4" id="KW-1003">Cell membrane</keyword>
<comment type="subcellular location">
    <subcellularLocation>
        <location evidence="2">Cell inner membrane</location>
    </subcellularLocation>
</comment>
<keyword evidence="9" id="KW-0547">Nucleotide-binding</keyword>
<dbReference type="SUPFAM" id="SSF55874">
    <property type="entry name" value="ATPase domain of HSP90 chaperone/DNA topoisomerase II/histidine kinase"/>
    <property type="match status" value="1"/>
</dbReference>
<dbReference type="InterPro" id="IPR003661">
    <property type="entry name" value="HisK_dim/P_dom"/>
</dbReference>
<dbReference type="Gene3D" id="6.10.340.10">
    <property type="match status" value="1"/>
</dbReference>
<evidence type="ECO:0000259" key="17">
    <source>
        <dbReference type="PROSITE" id="PS50885"/>
    </source>
</evidence>
<evidence type="ECO:0000256" key="3">
    <source>
        <dbReference type="ARBA" id="ARBA00012438"/>
    </source>
</evidence>
<evidence type="ECO:0000256" key="14">
    <source>
        <dbReference type="ARBA" id="ARBA00023136"/>
    </source>
</evidence>